<dbReference type="GeneID" id="1260854"/>
<reference evidence="1" key="1">
    <citation type="submission" date="1991-04" db="EMBL/GenBank/DDBJ databases">
        <title>Sequence analysis of the ss-DNA of MV-L1- an Acholeplasma virus.</title>
        <authorList>
            <person name="Jaeger M."/>
            <person name="Klotz G."/>
        </authorList>
    </citation>
    <scope>NUCLEOTIDE SEQUENCE [LARGE SCALE GENOMIC DNA]</scope>
    <source>
        <strain evidence="1">JA-1</strain>
    </source>
</reference>
<dbReference type="KEGG" id="vg:1260854"/>
<dbReference type="EMBL" id="X58839">
    <property type="protein sequence ID" value="CAA41648.1"/>
    <property type="molecule type" value="Genomic_DNA"/>
</dbReference>
<dbReference type="Proteomes" id="UP000001049">
    <property type="component" value="Segment"/>
</dbReference>
<dbReference type="PIR" id="S21857">
    <property type="entry name" value="S21857"/>
</dbReference>
<name>Q04391_9VIRU</name>
<dbReference type="RefSeq" id="NP_039813.1">
    <property type="nucleotide sequence ID" value="NC_001341.1"/>
</dbReference>
<proteinExistence type="predicted"/>
<protein>
    <submittedName>
        <fullName evidence="1">Uncharacterized protein</fullName>
    </submittedName>
</protein>
<evidence type="ECO:0000313" key="2">
    <source>
        <dbReference type="Proteomes" id="UP000001049"/>
    </source>
</evidence>
<organism evidence="1">
    <name type="scientific">Acholeplasma phage MV-L51</name>
    <dbReference type="NCBI Taxonomy" id="1977403"/>
    <lineage>
        <taxon>Viruses</taxon>
        <taxon>Monodnaviria</taxon>
        <taxon>Loebvirae</taxon>
        <taxon>Hofneiviricota</taxon>
        <taxon>Faserviricetes</taxon>
        <taxon>Tubulavirales</taxon>
        <taxon>Plectroviridae</taxon>
        <taxon>Plectrovirus</taxon>
        <taxon>Plectrovirus L51</taxon>
    </lineage>
</organism>
<sequence>MEYIEITVNKSQHFVNTDQIYNMLWSSAIMQCLISNEYHHNNNEHTSCINRINRNYRSNQRHHQGYNDLYDSINIIQGMLENLNASIVYFTKDGKYKLIMTL</sequence>
<keyword evidence="2" id="KW-1185">Reference proteome</keyword>
<evidence type="ECO:0000313" key="1">
    <source>
        <dbReference type="EMBL" id="CAA41648.1"/>
    </source>
</evidence>
<accession>Q04391</accession>